<dbReference type="STRING" id="1797542.A3J59_03135"/>
<evidence type="ECO:0000313" key="3">
    <source>
        <dbReference type="Proteomes" id="UP000177310"/>
    </source>
</evidence>
<dbReference type="EMBL" id="MHIL01000023">
    <property type="protein sequence ID" value="OGY51132.1"/>
    <property type="molecule type" value="Genomic_DNA"/>
</dbReference>
<organism evidence="2 3">
    <name type="scientific">Candidatus Buchananbacteria bacterium RIFCSPHIGHO2_02_FULL_56_16</name>
    <dbReference type="NCBI Taxonomy" id="1797542"/>
    <lineage>
        <taxon>Bacteria</taxon>
        <taxon>Candidatus Buchananiibacteriota</taxon>
    </lineage>
</organism>
<reference evidence="2 3" key="1">
    <citation type="journal article" date="2016" name="Nat. Commun.">
        <title>Thousands of microbial genomes shed light on interconnected biogeochemical processes in an aquifer system.</title>
        <authorList>
            <person name="Anantharaman K."/>
            <person name="Brown C.T."/>
            <person name="Hug L.A."/>
            <person name="Sharon I."/>
            <person name="Castelle C.J."/>
            <person name="Probst A.J."/>
            <person name="Thomas B.C."/>
            <person name="Singh A."/>
            <person name="Wilkins M.J."/>
            <person name="Karaoz U."/>
            <person name="Brodie E.L."/>
            <person name="Williams K.H."/>
            <person name="Hubbard S.S."/>
            <person name="Banfield J.F."/>
        </authorList>
    </citation>
    <scope>NUCLEOTIDE SEQUENCE [LARGE SCALE GENOMIC DNA]</scope>
</reference>
<keyword evidence="1" id="KW-0812">Transmembrane</keyword>
<feature type="transmembrane region" description="Helical" evidence="1">
    <location>
        <begin position="61"/>
        <end position="78"/>
    </location>
</feature>
<protein>
    <submittedName>
        <fullName evidence="2">Uncharacterized protein</fullName>
    </submittedName>
</protein>
<evidence type="ECO:0000256" key="1">
    <source>
        <dbReference type="SAM" id="Phobius"/>
    </source>
</evidence>
<proteinExistence type="predicted"/>
<dbReference type="AlphaFoldDB" id="A0A1G1YFL6"/>
<comment type="caution">
    <text evidence="2">The sequence shown here is derived from an EMBL/GenBank/DDBJ whole genome shotgun (WGS) entry which is preliminary data.</text>
</comment>
<accession>A0A1G1YFL6</accession>
<name>A0A1G1YFL6_9BACT</name>
<feature type="transmembrane region" description="Helical" evidence="1">
    <location>
        <begin position="39"/>
        <end position="55"/>
    </location>
</feature>
<gene>
    <name evidence="2" type="ORF">A3J59_03135</name>
</gene>
<evidence type="ECO:0000313" key="2">
    <source>
        <dbReference type="EMBL" id="OGY51132.1"/>
    </source>
</evidence>
<dbReference type="Proteomes" id="UP000177310">
    <property type="component" value="Unassembled WGS sequence"/>
</dbReference>
<keyword evidence="1" id="KW-0472">Membrane</keyword>
<keyword evidence="1" id="KW-1133">Transmembrane helix</keyword>
<sequence length="173" mass="20319">MDEQKTKDNNDETAAPADHGQVFFSWQFPEFPRYERSRRWYVGAAISGGLLLLFAAFTRNFLFAIITIIAALTITLIHRNPRQIRFQITEDGLVVNDTFFDYDAIKNFYIIYQPPEVKTLYFELKSFFKPRIPAALEDQDPAKIRAVLTRYLTEDLEREHEPVSDQFSRLFKL</sequence>